<organism evidence="1 2">
    <name type="scientific">Mythimna loreyi</name>
    <dbReference type="NCBI Taxonomy" id="667449"/>
    <lineage>
        <taxon>Eukaryota</taxon>
        <taxon>Metazoa</taxon>
        <taxon>Ecdysozoa</taxon>
        <taxon>Arthropoda</taxon>
        <taxon>Hexapoda</taxon>
        <taxon>Insecta</taxon>
        <taxon>Pterygota</taxon>
        <taxon>Neoptera</taxon>
        <taxon>Endopterygota</taxon>
        <taxon>Lepidoptera</taxon>
        <taxon>Glossata</taxon>
        <taxon>Ditrysia</taxon>
        <taxon>Noctuoidea</taxon>
        <taxon>Noctuidae</taxon>
        <taxon>Noctuinae</taxon>
        <taxon>Hadenini</taxon>
        <taxon>Mythimna</taxon>
    </lineage>
</organism>
<reference evidence="1" key="1">
    <citation type="submission" date="2023-03" db="EMBL/GenBank/DDBJ databases">
        <title>Chromosome-level genomes of two armyworms, Mythimna separata and Mythimna loreyi, provide insights into the biosynthesis and reception of sex pheromones.</title>
        <authorList>
            <person name="Zhao H."/>
        </authorList>
    </citation>
    <scope>NUCLEOTIDE SEQUENCE</scope>
    <source>
        <strain evidence="1">BeijingLab</strain>
    </source>
</reference>
<dbReference type="Proteomes" id="UP001231649">
    <property type="component" value="Chromosome 31"/>
</dbReference>
<protein>
    <submittedName>
        <fullName evidence="1">Uncharacterized protein</fullName>
    </submittedName>
</protein>
<proteinExistence type="predicted"/>
<comment type="caution">
    <text evidence="1">The sequence shown here is derived from an EMBL/GenBank/DDBJ whole genome shotgun (WGS) entry which is preliminary data.</text>
</comment>
<dbReference type="EMBL" id="CM056807">
    <property type="protein sequence ID" value="KAJ8705561.1"/>
    <property type="molecule type" value="Genomic_DNA"/>
</dbReference>
<keyword evidence="2" id="KW-1185">Reference proteome</keyword>
<evidence type="ECO:0000313" key="1">
    <source>
        <dbReference type="EMBL" id="KAJ8705561.1"/>
    </source>
</evidence>
<accession>A0ACC2Q2H5</accession>
<evidence type="ECO:0000313" key="2">
    <source>
        <dbReference type="Proteomes" id="UP001231649"/>
    </source>
</evidence>
<name>A0ACC2Q2H5_9NEOP</name>
<gene>
    <name evidence="1" type="ORF">PYW08_012607</name>
</gene>
<sequence>MFNHLHKAQGRQNTTWSLSYVTSTIPMSLSNWHLDKVVLRTNFSRRNRRTDLRVRDSKGEAVNRGSLFGRHIHNVICQLLMMSYRFQANDKNFTMFNERVIRGMQLFGLVLKLPTIA</sequence>